<sequence>MTPGEIPIDRAHEFIPTQPPELEPLTDENSEEPSEPDYYGAGITAEEGLWMRSGWAGSA</sequence>
<evidence type="ECO:0000313" key="2">
    <source>
        <dbReference type="EMBL" id="NYJ19312.1"/>
    </source>
</evidence>
<dbReference type="AlphaFoldDB" id="A0A7Z0J5C5"/>
<comment type="caution">
    <text evidence="2">The sequence shown here is derived from an EMBL/GenBank/DDBJ whole genome shotgun (WGS) entry which is preliminary data.</text>
</comment>
<dbReference type="EMBL" id="JACCFM010000001">
    <property type="protein sequence ID" value="NYJ19312.1"/>
    <property type="molecule type" value="Genomic_DNA"/>
</dbReference>
<accession>A0A7Z0J5C5</accession>
<proteinExistence type="predicted"/>
<dbReference type="Proteomes" id="UP000537260">
    <property type="component" value="Unassembled WGS sequence"/>
</dbReference>
<name>A0A7Z0J5C5_9MICO</name>
<protein>
    <submittedName>
        <fullName evidence="2">Uncharacterized protein</fullName>
    </submittedName>
</protein>
<reference evidence="2 3" key="1">
    <citation type="submission" date="2020-07" db="EMBL/GenBank/DDBJ databases">
        <title>Sequencing the genomes of 1000 actinobacteria strains.</title>
        <authorList>
            <person name="Klenk H.-P."/>
        </authorList>
    </citation>
    <scope>NUCLEOTIDE SEQUENCE [LARGE SCALE GENOMIC DNA]</scope>
    <source>
        <strain evidence="2 3">LI1</strain>
    </source>
</reference>
<feature type="compositionally biased region" description="Acidic residues" evidence="1">
    <location>
        <begin position="24"/>
        <end position="35"/>
    </location>
</feature>
<organism evidence="2 3">
    <name type="scientific">Glaciibacter psychrotolerans</name>
    <dbReference type="NCBI Taxonomy" id="670054"/>
    <lineage>
        <taxon>Bacteria</taxon>
        <taxon>Bacillati</taxon>
        <taxon>Actinomycetota</taxon>
        <taxon>Actinomycetes</taxon>
        <taxon>Micrococcales</taxon>
        <taxon>Microbacteriaceae</taxon>
        <taxon>Glaciibacter</taxon>
    </lineage>
</organism>
<evidence type="ECO:0000313" key="3">
    <source>
        <dbReference type="Proteomes" id="UP000537260"/>
    </source>
</evidence>
<keyword evidence="3" id="KW-1185">Reference proteome</keyword>
<dbReference type="RefSeq" id="WP_179578097.1">
    <property type="nucleotide sequence ID" value="NZ_JACCFM010000001.1"/>
</dbReference>
<evidence type="ECO:0000256" key="1">
    <source>
        <dbReference type="SAM" id="MobiDB-lite"/>
    </source>
</evidence>
<gene>
    <name evidence="2" type="ORF">HNR05_001103</name>
</gene>
<feature type="region of interest" description="Disordered" evidence="1">
    <location>
        <begin position="1"/>
        <end position="41"/>
    </location>
</feature>